<protein>
    <submittedName>
        <fullName evidence="2">Uncharacterized protein</fullName>
    </submittedName>
</protein>
<dbReference type="GO" id="GO:0005783">
    <property type="term" value="C:endoplasmic reticulum"/>
    <property type="evidence" value="ECO:0007669"/>
    <property type="project" value="TreeGrafter"/>
</dbReference>
<reference evidence="2" key="2">
    <citation type="submission" date="2021-12" db="EMBL/GenBank/DDBJ databases">
        <title>Resequencing data analysis of finger millet.</title>
        <authorList>
            <person name="Hatakeyama M."/>
            <person name="Aluri S."/>
            <person name="Balachadran M.T."/>
            <person name="Sivarajan S.R."/>
            <person name="Poveda L."/>
            <person name="Shimizu-Inatsugi R."/>
            <person name="Schlapbach R."/>
            <person name="Sreeman S.M."/>
            <person name="Shimizu K.K."/>
        </authorList>
    </citation>
    <scope>NUCLEOTIDE SEQUENCE</scope>
</reference>
<evidence type="ECO:0000256" key="1">
    <source>
        <dbReference type="SAM" id="Phobius"/>
    </source>
</evidence>
<dbReference type="AlphaFoldDB" id="A0AAV5FMW4"/>
<dbReference type="PANTHER" id="PTHR13285">
    <property type="entry name" value="ACYLTRANSFERASE"/>
    <property type="match status" value="1"/>
</dbReference>
<dbReference type="EMBL" id="BQKI01000088">
    <property type="protein sequence ID" value="GJN36081.1"/>
    <property type="molecule type" value="Genomic_DNA"/>
</dbReference>
<accession>A0AAV5FMW4</accession>
<keyword evidence="1" id="KW-1133">Transmembrane helix</keyword>
<organism evidence="2 3">
    <name type="scientific">Eleusine coracana subsp. coracana</name>
    <dbReference type="NCBI Taxonomy" id="191504"/>
    <lineage>
        <taxon>Eukaryota</taxon>
        <taxon>Viridiplantae</taxon>
        <taxon>Streptophyta</taxon>
        <taxon>Embryophyta</taxon>
        <taxon>Tracheophyta</taxon>
        <taxon>Spermatophyta</taxon>
        <taxon>Magnoliopsida</taxon>
        <taxon>Liliopsida</taxon>
        <taxon>Poales</taxon>
        <taxon>Poaceae</taxon>
        <taxon>PACMAD clade</taxon>
        <taxon>Chloridoideae</taxon>
        <taxon>Cynodonteae</taxon>
        <taxon>Eleusininae</taxon>
        <taxon>Eleusine</taxon>
    </lineage>
</organism>
<evidence type="ECO:0000313" key="3">
    <source>
        <dbReference type="Proteomes" id="UP001054889"/>
    </source>
</evidence>
<gene>
    <name evidence="2" type="primary">gb24917</name>
    <name evidence="2" type="ORF">PR202_gb24917</name>
</gene>
<feature type="transmembrane region" description="Helical" evidence="1">
    <location>
        <begin position="12"/>
        <end position="29"/>
    </location>
</feature>
<evidence type="ECO:0000313" key="2">
    <source>
        <dbReference type="EMBL" id="GJN36081.1"/>
    </source>
</evidence>
<keyword evidence="1" id="KW-0812">Transmembrane</keyword>
<keyword evidence="1" id="KW-0472">Membrane</keyword>
<feature type="transmembrane region" description="Helical" evidence="1">
    <location>
        <begin position="54"/>
        <end position="73"/>
    </location>
</feature>
<feature type="transmembrane region" description="Helical" evidence="1">
    <location>
        <begin position="85"/>
        <end position="113"/>
    </location>
</feature>
<reference evidence="2" key="1">
    <citation type="journal article" date="2018" name="DNA Res.">
        <title>Multiple hybrid de novo genome assembly of finger millet, an orphan allotetraploid crop.</title>
        <authorList>
            <person name="Hatakeyama M."/>
            <person name="Aluri S."/>
            <person name="Balachadran M.T."/>
            <person name="Sivarajan S.R."/>
            <person name="Patrignani A."/>
            <person name="Gruter S."/>
            <person name="Poveda L."/>
            <person name="Shimizu-Inatsugi R."/>
            <person name="Baeten J."/>
            <person name="Francoijs K.J."/>
            <person name="Nataraja K.N."/>
            <person name="Reddy Y.A.N."/>
            <person name="Phadnis S."/>
            <person name="Ravikumar R.L."/>
            <person name="Schlapbach R."/>
            <person name="Sreeman S.M."/>
            <person name="Shimizu K.K."/>
        </authorList>
    </citation>
    <scope>NUCLEOTIDE SEQUENCE</scope>
</reference>
<dbReference type="Proteomes" id="UP001054889">
    <property type="component" value="Unassembled WGS sequence"/>
</dbReference>
<dbReference type="InterPro" id="IPR051085">
    <property type="entry name" value="MB_O-acyltransferase"/>
</dbReference>
<dbReference type="GO" id="GO:0016746">
    <property type="term" value="F:acyltransferase activity"/>
    <property type="evidence" value="ECO:0007669"/>
    <property type="project" value="TreeGrafter"/>
</dbReference>
<name>A0AAV5FMW4_ELECO</name>
<sequence length="119" mass="13461">MGGVHWKRLELGALVLYALGFYFVVIRRLKSWRLDLPARYLQDLSDSQWRNFRGNLPILTVVMAAFLILVTSLRYCCGFKGRGTALLWLILSLTYLVYLHGACFLLDISIALASFGAST</sequence>
<dbReference type="PANTHER" id="PTHR13285:SF18">
    <property type="entry name" value="PROTEIN-CYSTEINE N-PALMITOYLTRANSFERASE RASP"/>
    <property type="match status" value="1"/>
</dbReference>
<proteinExistence type="predicted"/>
<comment type="caution">
    <text evidence="2">The sequence shown here is derived from an EMBL/GenBank/DDBJ whole genome shotgun (WGS) entry which is preliminary data.</text>
</comment>
<keyword evidence="3" id="KW-1185">Reference proteome</keyword>